<comment type="caution">
    <text evidence="2">The sequence shown here is derived from an EMBL/GenBank/DDBJ whole genome shotgun (WGS) entry which is preliminary data.</text>
</comment>
<feature type="compositionally biased region" description="Basic and acidic residues" evidence="1">
    <location>
        <begin position="100"/>
        <end position="111"/>
    </location>
</feature>
<proteinExistence type="predicted"/>
<evidence type="ECO:0000256" key="1">
    <source>
        <dbReference type="SAM" id="MobiDB-lite"/>
    </source>
</evidence>
<feature type="region of interest" description="Disordered" evidence="1">
    <location>
        <begin position="100"/>
        <end position="130"/>
    </location>
</feature>
<protein>
    <submittedName>
        <fullName evidence="2">Uncharacterized protein</fullName>
    </submittedName>
</protein>
<keyword evidence="3" id="KW-1185">Reference proteome</keyword>
<reference evidence="2 3" key="1">
    <citation type="journal article" date="2021" name="J. Hered.">
        <title>A chromosome-level genome assembly of the parasitoid wasp, Cotesia glomerata (Hymenoptera: Braconidae).</title>
        <authorList>
            <person name="Pinto B.J."/>
            <person name="Weis J.J."/>
            <person name="Gamble T."/>
            <person name="Ode P.J."/>
            <person name="Paul R."/>
            <person name="Zaspel J.M."/>
        </authorList>
    </citation>
    <scope>NUCLEOTIDE SEQUENCE [LARGE SCALE GENOMIC DNA]</scope>
    <source>
        <strain evidence="2">CgM1</strain>
    </source>
</reference>
<organism evidence="2 3">
    <name type="scientific">Cotesia glomerata</name>
    <name type="common">Lepidopteran parasitic wasp</name>
    <name type="synonym">Apanteles glomeratus</name>
    <dbReference type="NCBI Taxonomy" id="32391"/>
    <lineage>
        <taxon>Eukaryota</taxon>
        <taxon>Metazoa</taxon>
        <taxon>Ecdysozoa</taxon>
        <taxon>Arthropoda</taxon>
        <taxon>Hexapoda</taxon>
        <taxon>Insecta</taxon>
        <taxon>Pterygota</taxon>
        <taxon>Neoptera</taxon>
        <taxon>Endopterygota</taxon>
        <taxon>Hymenoptera</taxon>
        <taxon>Apocrita</taxon>
        <taxon>Ichneumonoidea</taxon>
        <taxon>Braconidae</taxon>
        <taxon>Microgastrinae</taxon>
        <taxon>Cotesia</taxon>
    </lineage>
</organism>
<gene>
    <name evidence="2" type="ORF">KQX54_016470</name>
</gene>
<sequence length="130" mass="14818">MTELDRLLIGRQHYADRTGISYGWRNNYTPVPLALWSSSISKHQAKDNFTQRDVRGVIYTNSELLFFGPLRKFKKYNTESFRRKKSTGILIAKIEKFTPENGDEGQKEKSAMGRRKLFPALGGTSGDVVS</sequence>
<dbReference type="EMBL" id="JAHXZJ010002237">
    <property type="protein sequence ID" value="KAH0546968.1"/>
    <property type="molecule type" value="Genomic_DNA"/>
</dbReference>
<evidence type="ECO:0000313" key="2">
    <source>
        <dbReference type="EMBL" id="KAH0546968.1"/>
    </source>
</evidence>
<accession>A0AAV7I8B4</accession>
<evidence type="ECO:0000313" key="3">
    <source>
        <dbReference type="Proteomes" id="UP000826195"/>
    </source>
</evidence>
<dbReference type="Proteomes" id="UP000826195">
    <property type="component" value="Unassembled WGS sequence"/>
</dbReference>
<name>A0AAV7I8B4_COTGL</name>
<dbReference type="AlphaFoldDB" id="A0AAV7I8B4"/>